<sequence>MSAFIGPVPFSKQADVARPLSEPNAKENAAWTDQDVVTLLDILIRNVASAGDGGNFKMSVFNSAAVELNKVITRGGRKTGKSCQNKYKSLRKTLEAVLHIKYQASGFAWDDEHGAGIDIASDAAWTTYIKQHPGAKPFRNKGWVHLAQMEQLAPSKARGGNVFR</sequence>
<evidence type="ECO:0000259" key="1">
    <source>
        <dbReference type="Pfam" id="PF12776"/>
    </source>
</evidence>
<dbReference type="EMBL" id="JARJCW010000028">
    <property type="protein sequence ID" value="KAJ7210439.1"/>
    <property type="molecule type" value="Genomic_DNA"/>
</dbReference>
<evidence type="ECO:0000313" key="2">
    <source>
        <dbReference type="EMBL" id="KAJ7210439.1"/>
    </source>
</evidence>
<comment type="caution">
    <text evidence="3">The sequence shown here is derived from an EMBL/GenBank/DDBJ whole genome shotgun (WGS) entry which is preliminary data.</text>
</comment>
<keyword evidence="4" id="KW-1185">Reference proteome</keyword>
<dbReference type="EMBL" id="JARJCW010000006">
    <property type="protein sequence ID" value="KAJ7223473.1"/>
    <property type="molecule type" value="Genomic_DNA"/>
</dbReference>
<dbReference type="PANTHER" id="PTHR46929">
    <property type="entry name" value="EXPRESSED PROTEIN"/>
    <property type="match status" value="1"/>
</dbReference>
<evidence type="ECO:0000313" key="4">
    <source>
        <dbReference type="Proteomes" id="UP001219525"/>
    </source>
</evidence>
<dbReference type="Pfam" id="PF12776">
    <property type="entry name" value="Myb_DNA-bind_3"/>
    <property type="match status" value="1"/>
</dbReference>
<feature type="domain" description="Myb/SANT-like" evidence="1">
    <location>
        <begin position="31"/>
        <end position="128"/>
    </location>
</feature>
<dbReference type="InterPro" id="IPR024752">
    <property type="entry name" value="Myb/SANT-like_dom"/>
</dbReference>
<protein>
    <recommendedName>
        <fullName evidence="1">Myb/SANT-like domain-containing protein</fullName>
    </recommendedName>
</protein>
<dbReference type="Proteomes" id="UP001219525">
    <property type="component" value="Unassembled WGS sequence"/>
</dbReference>
<gene>
    <name evidence="3" type="ORF">GGX14DRAFT_352240</name>
    <name evidence="2" type="ORF">GGX14DRAFT_394659</name>
</gene>
<dbReference type="AlphaFoldDB" id="A0AAD6YME4"/>
<organism evidence="3 4">
    <name type="scientific">Mycena pura</name>
    <dbReference type="NCBI Taxonomy" id="153505"/>
    <lineage>
        <taxon>Eukaryota</taxon>
        <taxon>Fungi</taxon>
        <taxon>Dikarya</taxon>
        <taxon>Basidiomycota</taxon>
        <taxon>Agaricomycotina</taxon>
        <taxon>Agaricomycetes</taxon>
        <taxon>Agaricomycetidae</taxon>
        <taxon>Agaricales</taxon>
        <taxon>Marasmiineae</taxon>
        <taxon>Mycenaceae</taxon>
        <taxon>Mycena</taxon>
    </lineage>
</organism>
<accession>A0AAD6YME4</accession>
<evidence type="ECO:0000313" key="3">
    <source>
        <dbReference type="EMBL" id="KAJ7223473.1"/>
    </source>
</evidence>
<proteinExistence type="predicted"/>
<name>A0AAD6YME4_9AGAR</name>
<dbReference type="PANTHER" id="PTHR46929:SF3">
    <property type="entry name" value="MYB_SANT-LIKE DOMAIN-CONTAINING PROTEIN"/>
    <property type="match status" value="1"/>
</dbReference>
<reference evidence="3" key="1">
    <citation type="submission" date="2023-03" db="EMBL/GenBank/DDBJ databases">
        <title>Massive genome expansion in bonnet fungi (Mycena s.s.) driven by repeated elements and novel gene families across ecological guilds.</title>
        <authorList>
            <consortium name="Lawrence Berkeley National Laboratory"/>
            <person name="Harder C.B."/>
            <person name="Miyauchi S."/>
            <person name="Viragh M."/>
            <person name="Kuo A."/>
            <person name="Thoen E."/>
            <person name="Andreopoulos B."/>
            <person name="Lu D."/>
            <person name="Skrede I."/>
            <person name="Drula E."/>
            <person name="Henrissat B."/>
            <person name="Morin E."/>
            <person name="Kohler A."/>
            <person name="Barry K."/>
            <person name="LaButti K."/>
            <person name="Morin E."/>
            <person name="Salamov A."/>
            <person name="Lipzen A."/>
            <person name="Mereny Z."/>
            <person name="Hegedus B."/>
            <person name="Baldrian P."/>
            <person name="Stursova M."/>
            <person name="Weitz H."/>
            <person name="Taylor A."/>
            <person name="Grigoriev I.V."/>
            <person name="Nagy L.G."/>
            <person name="Martin F."/>
            <person name="Kauserud H."/>
        </authorList>
    </citation>
    <scope>NUCLEOTIDE SEQUENCE</scope>
    <source>
        <strain evidence="3">9144</strain>
    </source>
</reference>